<dbReference type="Pfam" id="PF04389">
    <property type="entry name" value="Peptidase_M28"/>
    <property type="match status" value="1"/>
</dbReference>
<dbReference type="PANTHER" id="PTHR12147">
    <property type="entry name" value="METALLOPEPTIDASE M28 FAMILY MEMBER"/>
    <property type="match status" value="1"/>
</dbReference>
<evidence type="ECO:0000313" key="5">
    <source>
        <dbReference type="Proteomes" id="UP000536835"/>
    </source>
</evidence>
<proteinExistence type="predicted"/>
<dbReference type="SUPFAM" id="SSF53187">
    <property type="entry name" value="Zn-dependent exopeptidases"/>
    <property type="match status" value="1"/>
</dbReference>
<evidence type="ECO:0000256" key="1">
    <source>
        <dbReference type="SAM" id="MobiDB-lite"/>
    </source>
</evidence>
<evidence type="ECO:0000256" key="2">
    <source>
        <dbReference type="SAM" id="SignalP"/>
    </source>
</evidence>
<organism evidence="4 5">
    <name type="scientific">Parvularcula mediterranea</name>
    <dbReference type="NCBI Taxonomy" id="2732508"/>
    <lineage>
        <taxon>Bacteria</taxon>
        <taxon>Pseudomonadati</taxon>
        <taxon>Pseudomonadota</taxon>
        <taxon>Alphaproteobacteria</taxon>
        <taxon>Parvularculales</taxon>
        <taxon>Parvularculaceae</taxon>
        <taxon>Parvularcula</taxon>
    </lineage>
</organism>
<name>A0A7Y3RNG8_9PROT</name>
<feature type="region of interest" description="Disordered" evidence="1">
    <location>
        <begin position="535"/>
        <end position="576"/>
    </location>
</feature>
<evidence type="ECO:0000259" key="3">
    <source>
        <dbReference type="Pfam" id="PF04389"/>
    </source>
</evidence>
<dbReference type="Gene3D" id="3.50.30.30">
    <property type="match status" value="1"/>
</dbReference>
<protein>
    <submittedName>
        <fullName evidence="4">M28 family peptidase</fullName>
    </submittedName>
</protein>
<dbReference type="InterPro" id="IPR007484">
    <property type="entry name" value="Peptidase_M28"/>
</dbReference>
<comment type="caution">
    <text evidence="4">The sequence shown here is derived from an EMBL/GenBank/DDBJ whole genome shotgun (WGS) entry which is preliminary data.</text>
</comment>
<dbReference type="EMBL" id="JABFCX010000003">
    <property type="protein sequence ID" value="NNU17309.1"/>
    <property type="molecule type" value="Genomic_DNA"/>
</dbReference>
<dbReference type="RefSeq" id="WP_233061646.1">
    <property type="nucleotide sequence ID" value="NZ_JABFCX010000003.1"/>
</dbReference>
<feature type="domain" description="Peptidase M28" evidence="3">
    <location>
        <begin position="297"/>
        <end position="462"/>
    </location>
</feature>
<dbReference type="PANTHER" id="PTHR12147:SF26">
    <property type="entry name" value="PEPTIDASE M28 DOMAIN-CONTAINING PROTEIN"/>
    <property type="match status" value="1"/>
</dbReference>
<dbReference type="SUPFAM" id="SSF52025">
    <property type="entry name" value="PA domain"/>
    <property type="match status" value="1"/>
</dbReference>
<evidence type="ECO:0000313" key="4">
    <source>
        <dbReference type="EMBL" id="NNU17309.1"/>
    </source>
</evidence>
<accession>A0A7Y3RNG8</accession>
<keyword evidence="2" id="KW-0732">Signal</keyword>
<dbReference type="Proteomes" id="UP000536835">
    <property type="component" value="Unassembled WGS sequence"/>
</dbReference>
<gene>
    <name evidence="4" type="ORF">HK107_13340</name>
</gene>
<sequence>MVRMAWAMLLVIASSMTAALASPPAADIQRTQPGPEAPASMRLEFDTAVLSDDLMEGREAGKRGHDFAAQFVAERFRSLGLTPVSATLEYFQLVPVTVHSPRVRGGAKLWIEGDLFEPGLEIVGFSRRDDIRLAHAPIVFVNYGLVSKRYRRDDYKGIDVRGAIVVAIKGAPSWIPADERAWLTSQQAAQAEARGAAAFLSILPPSHETDVESFADLALKRYSGDRLVPASARHSSLLGEAVMGRRGAEKLFTKARRSFAQHYAQAERSSGQPKPVKLKLKGSMRFGSRAVSVSSPNVVGIVPGIDPYLAGEAVVVTAHLDHLGRREGEMVFDGALDNAAGVAALLELAKDIAEQPARRTIIFAATTGGEHDLLGSDYLAANPVLAGSNVVANVNLDMPLVGNAFSWATAHGARRTSLAPLVSASLSRAGVREVHDPLPEQGFFTRSDHYSFMRRGIPSVYLVVGGGDVNRQRADVRLAGQPSDPDQPSPLRFDELSRYVGLHQDMVREIADADLAPRWNEEDVFATLFNEPAPAARTQRSRKAARRQASASSLVVEASQVSASAPAELGQAPRRD</sequence>
<dbReference type="GO" id="GO:0006508">
    <property type="term" value="P:proteolysis"/>
    <property type="evidence" value="ECO:0007669"/>
    <property type="project" value="InterPro"/>
</dbReference>
<dbReference type="InterPro" id="IPR045175">
    <property type="entry name" value="M28_fam"/>
</dbReference>
<dbReference type="InterPro" id="IPR046450">
    <property type="entry name" value="PA_dom_sf"/>
</dbReference>
<keyword evidence="5" id="KW-1185">Reference proteome</keyword>
<reference evidence="4 5" key="1">
    <citation type="submission" date="2020-05" db="EMBL/GenBank/DDBJ databases">
        <title>Parvularcula mediterraneae sp. nov., isolated from polypropylene straw from shallow seawater of the seashore of Laganas in Zakynthos island, Greece.</title>
        <authorList>
            <person name="Szabo I."/>
            <person name="Al-Omari J."/>
            <person name="Rado J."/>
            <person name="Szerdahelyi G.S."/>
        </authorList>
    </citation>
    <scope>NUCLEOTIDE SEQUENCE [LARGE SCALE GENOMIC DNA]</scope>
    <source>
        <strain evidence="4 5">ZS-1/3</strain>
    </source>
</reference>
<dbReference type="Gene3D" id="3.40.630.10">
    <property type="entry name" value="Zn peptidases"/>
    <property type="match status" value="1"/>
</dbReference>
<dbReference type="AlphaFoldDB" id="A0A7Y3RNG8"/>
<feature type="signal peptide" evidence="2">
    <location>
        <begin position="1"/>
        <end position="21"/>
    </location>
</feature>
<dbReference type="GO" id="GO:0008235">
    <property type="term" value="F:metalloexopeptidase activity"/>
    <property type="evidence" value="ECO:0007669"/>
    <property type="project" value="InterPro"/>
</dbReference>
<feature type="chain" id="PRO_5031274357" evidence="2">
    <location>
        <begin position="22"/>
        <end position="576"/>
    </location>
</feature>